<sequence>MKLTTTLLLCIILCCGKSFKLQAQDQEVVQLLLNVEKLEQFRGIYRNMLSGYQVLTQGYNSIRDLSQGNFSLHKAFMDGLSQVNPQVRNYRKVGDIVQLQSAIVQTYRRSFQDFASTGVYSMQELDYLSAVYQNLFRLSLRNLDEVIQIITAGNLTMSDKERLQAIDKIHAETQSMFRFLLTFNTDIKVLGHKRNTQKASLSTLEQLQP</sequence>
<keyword evidence="3" id="KW-1185">Reference proteome</keyword>
<keyword evidence="1" id="KW-0732">Signal</keyword>
<feature type="signal peptide" evidence="1">
    <location>
        <begin position="1"/>
        <end position="23"/>
    </location>
</feature>
<evidence type="ECO:0000313" key="2">
    <source>
        <dbReference type="EMBL" id="MFC3977268.1"/>
    </source>
</evidence>
<comment type="caution">
    <text evidence="2">The sequence shown here is derived from an EMBL/GenBank/DDBJ whole genome shotgun (WGS) entry which is preliminary data.</text>
</comment>
<dbReference type="Proteomes" id="UP001595766">
    <property type="component" value="Unassembled WGS sequence"/>
</dbReference>
<feature type="chain" id="PRO_5046084712" evidence="1">
    <location>
        <begin position="24"/>
        <end position="209"/>
    </location>
</feature>
<accession>A0ABV8EPK0</accession>
<proteinExistence type="predicted"/>
<gene>
    <name evidence="2" type="ORF">ACFOUP_12855</name>
</gene>
<protein>
    <submittedName>
        <fullName evidence="2">TerB family tellurite resistance protein</fullName>
    </submittedName>
</protein>
<name>A0ABV8EPK0_9BACT</name>
<dbReference type="RefSeq" id="WP_241291949.1">
    <property type="nucleotide sequence ID" value="NZ_JAKZGR010000002.1"/>
</dbReference>
<evidence type="ECO:0000256" key="1">
    <source>
        <dbReference type="SAM" id="SignalP"/>
    </source>
</evidence>
<reference evidence="3" key="1">
    <citation type="journal article" date="2019" name="Int. J. Syst. Evol. Microbiol.">
        <title>The Global Catalogue of Microorganisms (GCM) 10K type strain sequencing project: providing services to taxonomists for standard genome sequencing and annotation.</title>
        <authorList>
            <consortium name="The Broad Institute Genomics Platform"/>
            <consortium name="The Broad Institute Genome Sequencing Center for Infectious Disease"/>
            <person name="Wu L."/>
            <person name="Ma J."/>
        </authorList>
    </citation>
    <scope>NUCLEOTIDE SEQUENCE [LARGE SCALE GENOMIC DNA]</scope>
    <source>
        <strain evidence="3">CECT 8551</strain>
    </source>
</reference>
<dbReference type="EMBL" id="JBHSAV010000053">
    <property type="protein sequence ID" value="MFC3977268.1"/>
    <property type="molecule type" value="Genomic_DNA"/>
</dbReference>
<evidence type="ECO:0000313" key="3">
    <source>
        <dbReference type="Proteomes" id="UP001595766"/>
    </source>
</evidence>
<organism evidence="2 3">
    <name type="scientific">Belliella kenyensis</name>
    <dbReference type="NCBI Taxonomy" id="1472724"/>
    <lineage>
        <taxon>Bacteria</taxon>
        <taxon>Pseudomonadati</taxon>
        <taxon>Bacteroidota</taxon>
        <taxon>Cytophagia</taxon>
        <taxon>Cytophagales</taxon>
        <taxon>Cyclobacteriaceae</taxon>
        <taxon>Belliella</taxon>
    </lineage>
</organism>